<evidence type="ECO:0000256" key="4">
    <source>
        <dbReference type="ARBA" id="ARBA00022833"/>
    </source>
</evidence>
<organism evidence="11 12">
    <name type="scientific">Corchorus capsularis</name>
    <name type="common">Jute</name>
    <dbReference type="NCBI Taxonomy" id="210143"/>
    <lineage>
        <taxon>Eukaryota</taxon>
        <taxon>Viridiplantae</taxon>
        <taxon>Streptophyta</taxon>
        <taxon>Embryophyta</taxon>
        <taxon>Tracheophyta</taxon>
        <taxon>Spermatophyta</taxon>
        <taxon>Magnoliopsida</taxon>
        <taxon>eudicotyledons</taxon>
        <taxon>Gunneridae</taxon>
        <taxon>Pentapetalae</taxon>
        <taxon>rosids</taxon>
        <taxon>malvids</taxon>
        <taxon>Malvales</taxon>
        <taxon>Malvaceae</taxon>
        <taxon>Grewioideae</taxon>
        <taxon>Apeibeae</taxon>
        <taxon>Corchorus</taxon>
    </lineage>
</organism>
<dbReference type="InterPro" id="IPR036893">
    <property type="entry name" value="SBP_sf"/>
</dbReference>
<reference evidence="11 12" key="1">
    <citation type="submission" date="2013-09" db="EMBL/GenBank/DDBJ databases">
        <title>Corchorus capsularis genome sequencing.</title>
        <authorList>
            <person name="Alam M."/>
            <person name="Haque M.S."/>
            <person name="Islam M.S."/>
            <person name="Emdad E.M."/>
            <person name="Islam M.M."/>
            <person name="Ahmed B."/>
            <person name="Halim A."/>
            <person name="Hossen Q.M.M."/>
            <person name="Hossain M.Z."/>
            <person name="Ahmed R."/>
            <person name="Khan M.M."/>
            <person name="Islam R."/>
            <person name="Rashid M.M."/>
            <person name="Khan S.A."/>
            <person name="Rahman M.S."/>
            <person name="Alam M."/>
        </authorList>
    </citation>
    <scope>NUCLEOTIDE SEQUENCE [LARGE SCALE GENOMIC DNA]</scope>
    <source>
        <strain evidence="12">cv. CVL-1</strain>
        <tissue evidence="11">Whole seedling</tissue>
    </source>
</reference>
<dbReference type="Pfam" id="PF03110">
    <property type="entry name" value="SBP"/>
    <property type="match status" value="1"/>
</dbReference>
<dbReference type="GO" id="GO:0008270">
    <property type="term" value="F:zinc ion binding"/>
    <property type="evidence" value="ECO:0007669"/>
    <property type="project" value="UniProtKB-KW"/>
</dbReference>
<keyword evidence="7" id="KW-0804">Transcription</keyword>
<evidence type="ECO:0000259" key="10">
    <source>
        <dbReference type="PROSITE" id="PS51141"/>
    </source>
</evidence>
<evidence type="ECO:0000256" key="9">
    <source>
        <dbReference type="PROSITE-ProRule" id="PRU00470"/>
    </source>
</evidence>
<proteinExistence type="predicted"/>
<evidence type="ECO:0000256" key="7">
    <source>
        <dbReference type="ARBA" id="ARBA00023163"/>
    </source>
</evidence>
<dbReference type="OrthoDB" id="514967at2759"/>
<keyword evidence="3 9" id="KW-0863">Zinc-finger</keyword>
<evidence type="ECO:0000313" key="11">
    <source>
        <dbReference type="EMBL" id="OMO69226.1"/>
    </source>
</evidence>
<dbReference type="SUPFAM" id="SSF103612">
    <property type="entry name" value="SBT domain"/>
    <property type="match status" value="1"/>
</dbReference>
<feature type="non-terminal residue" evidence="11">
    <location>
        <position position="1"/>
    </location>
</feature>
<evidence type="ECO:0000256" key="1">
    <source>
        <dbReference type="ARBA" id="ARBA00004123"/>
    </source>
</evidence>
<comment type="subcellular location">
    <subcellularLocation>
        <location evidence="1">Nucleus</location>
    </subcellularLocation>
</comment>
<keyword evidence="12" id="KW-1185">Reference proteome</keyword>
<dbReference type="PANTHER" id="PTHR31251">
    <property type="entry name" value="SQUAMOSA PROMOTER-BINDING-LIKE PROTEIN 4"/>
    <property type="match status" value="1"/>
</dbReference>
<dbReference type="PROSITE" id="PS51141">
    <property type="entry name" value="ZF_SBP"/>
    <property type="match status" value="1"/>
</dbReference>
<keyword evidence="6" id="KW-0238">DNA-binding</keyword>
<evidence type="ECO:0000256" key="5">
    <source>
        <dbReference type="ARBA" id="ARBA00023015"/>
    </source>
</evidence>
<dbReference type="GO" id="GO:0005634">
    <property type="term" value="C:nucleus"/>
    <property type="evidence" value="ECO:0007669"/>
    <property type="project" value="UniProtKB-SubCell"/>
</dbReference>
<keyword evidence="4" id="KW-0862">Zinc</keyword>
<evidence type="ECO:0000313" key="12">
    <source>
        <dbReference type="Proteomes" id="UP000188268"/>
    </source>
</evidence>
<keyword evidence="8" id="KW-0539">Nucleus</keyword>
<sequence>VEGSNLDLSSARDYHREYRVCESHSKSPKVILSALERRFCQQCSRIQLLHLQSLLLKVLVPFLAPSCISWITDYGAQKDSSSPPTLDSDYRRGSLTPGVLKESGPSFCTLVVL</sequence>
<dbReference type="Gramene" id="OMO69226">
    <property type="protein sequence ID" value="OMO69226"/>
    <property type="gene ID" value="CCACVL1_19597"/>
</dbReference>
<name>A0A1R3HFS9_COCAP</name>
<comment type="caution">
    <text evidence="11">The sequence shown here is derived from an EMBL/GenBank/DDBJ whole genome shotgun (WGS) entry which is preliminary data.</text>
</comment>
<evidence type="ECO:0000256" key="2">
    <source>
        <dbReference type="ARBA" id="ARBA00022723"/>
    </source>
</evidence>
<dbReference type="AlphaFoldDB" id="A0A1R3HFS9"/>
<dbReference type="InterPro" id="IPR004333">
    <property type="entry name" value="SBP_dom"/>
</dbReference>
<feature type="domain" description="SBP-type" evidence="10">
    <location>
        <begin position="1"/>
        <end position="73"/>
    </location>
</feature>
<dbReference type="PANTHER" id="PTHR31251:SF74">
    <property type="entry name" value="SQUAMOSA PROMOTER-BINDING-LIKE PROTEIN 2"/>
    <property type="match status" value="1"/>
</dbReference>
<dbReference type="STRING" id="210143.A0A1R3HFS9"/>
<gene>
    <name evidence="11" type="ORF">CCACVL1_19597</name>
</gene>
<protein>
    <submittedName>
        <fullName evidence="11">Transcription factor, SBP-box</fullName>
    </submittedName>
</protein>
<dbReference type="Proteomes" id="UP000188268">
    <property type="component" value="Unassembled WGS sequence"/>
</dbReference>
<evidence type="ECO:0000256" key="3">
    <source>
        <dbReference type="ARBA" id="ARBA00022771"/>
    </source>
</evidence>
<evidence type="ECO:0000256" key="8">
    <source>
        <dbReference type="ARBA" id="ARBA00023242"/>
    </source>
</evidence>
<keyword evidence="2" id="KW-0479">Metal-binding</keyword>
<dbReference type="EMBL" id="AWWV01012067">
    <property type="protein sequence ID" value="OMO69226.1"/>
    <property type="molecule type" value="Genomic_DNA"/>
</dbReference>
<dbReference type="Gene3D" id="4.10.1100.10">
    <property type="entry name" value="Transcription factor, SBP-box domain"/>
    <property type="match status" value="1"/>
</dbReference>
<accession>A0A1R3HFS9</accession>
<dbReference type="InterPro" id="IPR044817">
    <property type="entry name" value="SBP-like"/>
</dbReference>
<keyword evidence="5" id="KW-0805">Transcription regulation</keyword>
<dbReference type="GO" id="GO:0003677">
    <property type="term" value="F:DNA binding"/>
    <property type="evidence" value="ECO:0007669"/>
    <property type="project" value="UniProtKB-KW"/>
</dbReference>
<evidence type="ECO:0000256" key="6">
    <source>
        <dbReference type="ARBA" id="ARBA00023125"/>
    </source>
</evidence>